<evidence type="ECO:0000256" key="2">
    <source>
        <dbReference type="ARBA" id="ARBA00022723"/>
    </source>
</evidence>
<dbReference type="RefSeq" id="WP_223163053.1">
    <property type="nucleotide sequence ID" value="NZ_FOMS01000006.1"/>
</dbReference>
<dbReference type="AlphaFoldDB" id="A0A1I1XXB5"/>
<keyword evidence="5" id="KW-1185">Reference proteome</keyword>
<dbReference type="Proteomes" id="UP000325289">
    <property type="component" value="Unassembled WGS sequence"/>
</dbReference>
<comment type="similarity">
    <text evidence="1">Belongs to the HAD-like hydrolase superfamily. CbbY/CbbZ/Gph/YieH family.</text>
</comment>
<dbReference type="Pfam" id="PF00702">
    <property type="entry name" value="Hydrolase"/>
    <property type="match status" value="1"/>
</dbReference>
<evidence type="ECO:0000256" key="3">
    <source>
        <dbReference type="ARBA" id="ARBA00022801"/>
    </source>
</evidence>
<dbReference type="GO" id="GO:0016787">
    <property type="term" value="F:hydrolase activity"/>
    <property type="evidence" value="ECO:0007669"/>
    <property type="project" value="UniProtKB-KW"/>
</dbReference>
<evidence type="ECO:0000256" key="1">
    <source>
        <dbReference type="ARBA" id="ARBA00006171"/>
    </source>
</evidence>
<dbReference type="EMBL" id="FOMS01000006">
    <property type="protein sequence ID" value="SFE12007.1"/>
    <property type="molecule type" value="Genomic_DNA"/>
</dbReference>
<dbReference type="SUPFAM" id="SSF56784">
    <property type="entry name" value="HAD-like"/>
    <property type="match status" value="1"/>
</dbReference>
<dbReference type="GO" id="GO:0000287">
    <property type="term" value="F:magnesium ion binding"/>
    <property type="evidence" value="ECO:0007669"/>
    <property type="project" value="UniProtKB-ARBA"/>
</dbReference>
<gene>
    <name evidence="4" type="ORF">SAMN04515678_106194</name>
</gene>
<keyword evidence="2" id="KW-0479">Metal-binding</keyword>
<name>A0A1I1XXB5_9RHOB</name>
<dbReference type="InterPro" id="IPR023198">
    <property type="entry name" value="PGP-like_dom2"/>
</dbReference>
<dbReference type="CDD" id="cd07528">
    <property type="entry name" value="HAD_CbbY-like"/>
    <property type="match status" value="1"/>
</dbReference>
<protein>
    <submittedName>
        <fullName evidence="4">Haloacid dehalogenase superfamily, subfamily IA, variant 3 with third motif having DD or ED</fullName>
    </submittedName>
</protein>
<reference evidence="4 5" key="1">
    <citation type="submission" date="2016-10" db="EMBL/GenBank/DDBJ databases">
        <authorList>
            <person name="Varghese N."/>
            <person name="Submissions S."/>
        </authorList>
    </citation>
    <scope>NUCLEOTIDE SEQUENCE [LARGE SCALE GENOMIC DNA]</scope>
    <source>
        <strain evidence="5">YIM D21,KCTC 23444,ACCC 10710</strain>
    </source>
</reference>
<dbReference type="NCBIfam" id="TIGR01509">
    <property type="entry name" value="HAD-SF-IA-v3"/>
    <property type="match status" value="1"/>
</dbReference>
<accession>A0A1I1XXB5</accession>
<evidence type="ECO:0000313" key="5">
    <source>
        <dbReference type="Proteomes" id="UP000325289"/>
    </source>
</evidence>
<dbReference type="InterPro" id="IPR006439">
    <property type="entry name" value="HAD-SF_hydro_IA"/>
</dbReference>
<dbReference type="InterPro" id="IPR023214">
    <property type="entry name" value="HAD_sf"/>
</dbReference>
<dbReference type="PRINTS" id="PR00413">
    <property type="entry name" value="HADHALOGNASE"/>
</dbReference>
<keyword evidence="3" id="KW-0378">Hydrolase</keyword>
<dbReference type="FunFam" id="3.40.50.1000:FF:000036">
    <property type="entry name" value="HAD family hydrolase"/>
    <property type="match status" value="1"/>
</dbReference>
<dbReference type="SFLD" id="SFLDG01129">
    <property type="entry name" value="C1.5:_HAD__Beta-PGM__Phosphata"/>
    <property type="match status" value="1"/>
</dbReference>
<dbReference type="PANTHER" id="PTHR42896">
    <property type="entry name" value="XYLULOSE-1,5-BISPHOSPHATE (XUBP) PHOSPHATASE"/>
    <property type="match status" value="1"/>
</dbReference>
<dbReference type="SFLD" id="SFLDS00003">
    <property type="entry name" value="Haloacid_Dehalogenase"/>
    <property type="match status" value="1"/>
</dbReference>
<dbReference type="InterPro" id="IPR044999">
    <property type="entry name" value="CbbY-like"/>
</dbReference>
<organism evidence="4 5">
    <name type="scientific">Roseivivax sediminis</name>
    <dbReference type="NCBI Taxonomy" id="936889"/>
    <lineage>
        <taxon>Bacteria</taxon>
        <taxon>Pseudomonadati</taxon>
        <taxon>Pseudomonadota</taxon>
        <taxon>Alphaproteobacteria</taxon>
        <taxon>Rhodobacterales</taxon>
        <taxon>Roseobacteraceae</taxon>
        <taxon>Roseivivax</taxon>
    </lineage>
</organism>
<dbReference type="SFLD" id="SFLDF00035">
    <property type="entry name" value="phosphoglycolate_phosphatase"/>
    <property type="match status" value="1"/>
</dbReference>
<dbReference type="Gene3D" id="1.10.150.240">
    <property type="entry name" value="Putative phosphatase, domain 2"/>
    <property type="match status" value="1"/>
</dbReference>
<sequence length="248" mass="26365">MKTAAFIFDVDGTLAETEEAHRQAFNSTFAAAGLDWHWDAPLYGELLKVTGGKERIRAFLERAYPGVVMSDESIASLHRQKTKAYGDIIVGGGVPLRPGVRELIQFAKLQGIKTAVATTTNLPNVDALCIACWGEPAGAVFDVIAAGDEAPRKKPAPDIYTIALDRLGLGPDCCVAFEDSRNGLLAAKAAGLRVVITPSQYSKGEDFAEADALLTDLSEFNADGRLLPSNAAKRRMTASKDGALPTGT</sequence>
<dbReference type="InterPro" id="IPR036412">
    <property type="entry name" value="HAD-like_sf"/>
</dbReference>
<dbReference type="PANTHER" id="PTHR42896:SF2">
    <property type="entry name" value="CBBY-LIKE PROTEIN"/>
    <property type="match status" value="1"/>
</dbReference>
<dbReference type="Gene3D" id="3.40.50.1000">
    <property type="entry name" value="HAD superfamily/HAD-like"/>
    <property type="match status" value="1"/>
</dbReference>
<evidence type="ECO:0000313" key="4">
    <source>
        <dbReference type="EMBL" id="SFE12007.1"/>
    </source>
</evidence>
<dbReference type="SFLD" id="SFLDG01135">
    <property type="entry name" value="C1.5.6:_HAD__Beta-PGM__Phospha"/>
    <property type="match status" value="1"/>
</dbReference>
<proteinExistence type="inferred from homology"/>